<dbReference type="InterPro" id="IPR003663">
    <property type="entry name" value="Sugar/inositol_transpt"/>
</dbReference>
<evidence type="ECO:0000256" key="1">
    <source>
        <dbReference type="ARBA" id="ARBA00004141"/>
    </source>
</evidence>
<dbReference type="PRINTS" id="PR00171">
    <property type="entry name" value="SUGRTRNSPORT"/>
</dbReference>
<feature type="transmembrane region" description="Helical" evidence="8">
    <location>
        <begin position="177"/>
        <end position="194"/>
    </location>
</feature>
<proteinExistence type="inferred from homology"/>
<comment type="subcellular location">
    <subcellularLocation>
        <location evidence="1">Membrane</location>
        <topology evidence="1">Multi-pass membrane protein</topology>
    </subcellularLocation>
</comment>
<dbReference type="PROSITE" id="PS50850">
    <property type="entry name" value="MFS"/>
    <property type="match status" value="1"/>
</dbReference>
<dbReference type="EMBL" id="JAKJXO020000008">
    <property type="protein sequence ID" value="KAL1601382.1"/>
    <property type="molecule type" value="Genomic_DNA"/>
</dbReference>
<dbReference type="InterPro" id="IPR036259">
    <property type="entry name" value="MFS_trans_sf"/>
</dbReference>
<feature type="transmembrane region" description="Helical" evidence="8">
    <location>
        <begin position="138"/>
        <end position="157"/>
    </location>
</feature>
<feature type="transmembrane region" description="Helical" evidence="8">
    <location>
        <begin position="80"/>
        <end position="98"/>
    </location>
</feature>
<organism evidence="10 11">
    <name type="scientific">Paraconiothyrium brasiliense</name>
    <dbReference type="NCBI Taxonomy" id="300254"/>
    <lineage>
        <taxon>Eukaryota</taxon>
        <taxon>Fungi</taxon>
        <taxon>Dikarya</taxon>
        <taxon>Ascomycota</taxon>
        <taxon>Pezizomycotina</taxon>
        <taxon>Dothideomycetes</taxon>
        <taxon>Pleosporomycetidae</taxon>
        <taxon>Pleosporales</taxon>
        <taxon>Massarineae</taxon>
        <taxon>Didymosphaeriaceae</taxon>
        <taxon>Paraconiothyrium</taxon>
    </lineage>
</organism>
<evidence type="ECO:0000256" key="6">
    <source>
        <dbReference type="ARBA" id="ARBA00023136"/>
    </source>
</evidence>
<comment type="caution">
    <text evidence="10">The sequence shown here is derived from an EMBL/GenBank/DDBJ whole genome shotgun (WGS) entry which is preliminary data.</text>
</comment>
<accession>A0ABR3RAL5</accession>
<feature type="transmembrane region" description="Helical" evidence="8">
    <location>
        <begin position="429"/>
        <end position="450"/>
    </location>
</feature>
<dbReference type="PROSITE" id="PS00217">
    <property type="entry name" value="SUGAR_TRANSPORT_2"/>
    <property type="match status" value="1"/>
</dbReference>
<feature type="transmembrane region" description="Helical" evidence="8">
    <location>
        <begin position="371"/>
        <end position="390"/>
    </location>
</feature>
<dbReference type="Proteomes" id="UP001521785">
    <property type="component" value="Unassembled WGS sequence"/>
</dbReference>
<dbReference type="InterPro" id="IPR050360">
    <property type="entry name" value="MFS_Sugar_Transporters"/>
</dbReference>
<dbReference type="PANTHER" id="PTHR48022:SF37">
    <property type="entry name" value="MAJOR FACILITATOR SUPERFAMILY (MFS) PROFILE DOMAIN-CONTAINING PROTEIN-RELATED"/>
    <property type="match status" value="1"/>
</dbReference>
<evidence type="ECO:0000256" key="5">
    <source>
        <dbReference type="ARBA" id="ARBA00022989"/>
    </source>
</evidence>
<gene>
    <name evidence="10" type="ORF">SLS60_006294</name>
</gene>
<dbReference type="PANTHER" id="PTHR48022">
    <property type="entry name" value="PLASTIDIC GLUCOSE TRANSPORTER 4"/>
    <property type="match status" value="1"/>
</dbReference>
<dbReference type="SUPFAM" id="SSF103473">
    <property type="entry name" value="MFS general substrate transporter"/>
    <property type="match status" value="1"/>
</dbReference>
<dbReference type="Gene3D" id="1.20.1250.20">
    <property type="entry name" value="MFS general substrate transporter like domains"/>
    <property type="match status" value="1"/>
</dbReference>
<keyword evidence="4 8" id="KW-0812">Transmembrane</keyword>
<evidence type="ECO:0000313" key="10">
    <source>
        <dbReference type="EMBL" id="KAL1601382.1"/>
    </source>
</evidence>
<protein>
    <recommendedName>
        <fullName evidence="9">Major facilitator superfamily (MFS) profile domain-containing protein</fullName>
    </recommendedName>
</protein>
<dbReference type="NCBIfam" id="TIGR00879">
    <property type="entry name" value="SP"/>
    <property type="match status" value="1"/>
</dbReference>
<feature type="transmembrane region" description="Helical" evidence="8">
    <location>
        <begin position="104"/>
        <end position="126"/>
    </location>
</feature>
<keyword evidence="11" id="KW-1185">Reference proteome</keyword>
<feature type="transmembrane region" description="Helical" evidence="8">
    <location>
        <begin position="402"/>
        <end position="423"/>
    </location>
</feature>
<evidence type="ECO:0000256" key="4">
    <source>
        <dbReference type="ARBA" id="ARBA00022692"/>
    </source>
</evidence>
<evidence type="ECO:0000259" key="9">
    <source>
        <dbReference type="PROSITE" id="PS50850"/>
    </source>
</evidence>
<dbReference type="Pfam" id="PF00083">
    <property type="entry name" value="Sugar_tr"/>
    <property type="match status" value="1"/>
</dbReference>
<feature type="transmembrane region" description="Helical" evidence="8">
    <location>
        <begin position="51"/>
        <end position="73"/>
    </location>
</feature>
<name>A0ABR3RAL5_9PLEO</name>
<keyword evidence="3 7" id="KW-0813">Transport</keyword>
<evidence type="ECO:0000256" key="7">
    <source>
        <dbReference type="RuleBase" id="RU003346"/>
    </source>
</evidence>
<dbReference type="PROSITE" id="PS00216">
    <property type="entry name" value="SUGAR_TRANSPORT_1"/>
    <property type="match status" value="2"/>
</dbReference>
<comment type="similarity">
    <text evidence="2 7">Belongs to the major facilitator superfamily. Sugar transporter (TC 2.A.1.1) family.</text>
</comment>
<keyword evidence="6 8" id="KW-0472">Membrane</keyword>
<dbReference type="InterPro" id="IPR020846">
    <property type="entry name" value="MFS_dom"/>
</dbReference>
<feature type="domain" description="Major facilitator superfamily (MFS) profile" evidence="9">
    <location>
        <begin position="12"/>
        <end position="454"/>
    </location>
</feature>
<feature type="transmembrane region" description="Helical" evidence="8">
    <location>
        <begin position="7"/>
        <end position="25"/>
    </location>
</feature>
<feature type="transmembrane region" description="Helical" evidence="8">
    <location>
        <begin position="328"/>
        <end position="351"/>
    </location>
</feature>
<evidence type="ECO:0000313" key="11">
    <source>
        <dbReference type="Proteomes" id="UP001521785"/>
    </source>
</evidence>
<evidence type="ECO:0000256" key="2">
    <source>
        <dbReference type="ARBA" id="ARBA00010992"/>
    </source>
</evidence>
<keyword evidence="5 8" id="KW-1133">Transmembrane helix</keyword>
<evidence type="ECO:0000256" key="3">
    <source>
        <dbReference type="ARBA" id="ARBA00022448"/>
    </source>
</evidence>
<sequence length="509" mass="55540">MPVSPKWYQFLVGVFASLGSFNYGYDLGVIGGSVAAGSFQSYFKMPNADQVGAVVSLFTGGGFFGAMAAGPAADRVGRRIAIVIGAIAFIIGGVLQAVAQNISFLYAGRAVAGFGVGFLVMIVPLYQAEISHPSIRGRVTGLQQFMLGIGAVTATWLTHGTNTSISNTDNNQWRIPLGIQVVPAGILGALILFFPESPRWLVDHGRREEGLQTLARLHSNGVLDDAWVQEEFHQIEQRIEHEHSVAARAYKDLFTDRSSFRRLFLVCAIQASVQMTGVSAIQYYTPEIYKGLNIGTADALKYQGISNVLSVVAQACTVLLIDRIGRRWPLIIGNIVNGVCWIIVTAAIAKFPTAGPSLQNHLGWVFITINWVYQVSFSFTCGPLSWIIPAEVFDTKTRSKGVSIGVMTSFAFNTLIGQVTPIAMKNVRWRYFLTFVICNFTNAVFFWAVLPETAKRPLEEMNALFRGNTWFVARGRGNAPLTHVGAASVEKDGMSEEKDTYTETVAKVA</sequence>
<evidence type="ECO:0000256" key="8">
    <source>
        <dbReference type="SAM" id="Phobius"/>
    </source>
</evidence>
<dbReference type="InterPro" id="IPR005828">
    <property type="entry name" value="MFS_sugar_transport-like"/>
</dbReference>
<dbReference type="InterPro" id="IPR005829">
    <property type="entry name" value="Sugar_transporter_CS"/>
</dbReference>
<reference evidence="10 11" key="1">
    <citation type="submission" date="2024-02" db="EMBL/GenBank/DDBJ databases">
        <title>De novo assembly and annotation of 12 fungi associated with fruit tree decline syndrome in Ontario, Canada.</title>
        <authorList>
            <person name="Sulman M."/>
            <person name="Ellouze W."/>
            <person name="Ilyukhin E."/>
        </authorList>
    </citation>
    <scope>NUCLEOTIDE SEQUENCE [LARGE SCALE GENOMIC DNA]</scope>
    <source>
        <strain evidence="10 11">M42-189</strain>
    </source>
</reference>